<evidence type="ECO:0000256" key="3">
    <source>
        <dbReference type="SAM" id="SignalP"/>
    </source>
</evidence>
<evidence type="ECO:0000313" key="4">
    <source>
        <dbReference type="EMBL" id="QDU64869.1"/>
    </source>
</evidence>
<dbReference type="AlphaFoldDB" id="A0A518BD32"/>
<dbReference type="KEGG" id="knv:Pan216_57620"/>
<feature type="region of interest" description="Disordered" evidence="2">
    <location>
        <begin position="780"/>
        <end position="813"/>
    </location>
</feature>
<name>A0A518BD32_9BACT</name>
<dbReference type="EMBL" id="CP036279">
    <property type="protein sequence ID" value="QDU64869.1"/>
    <property type="molecule type" value="Genomic_DNA"/>
</dbReference>
<gene>
    <name evidence="4" type="ORF">Pan216_57620</name>
</gene>
<feature type="chain" id="PRO_5021744427" evidence="3">
    <location>
        <begin position="20"/>
        <end position="813"/>
    </location>
</feature>
<dbReference type="SUPFAM" id="SSF69318">
    <property type="entry name" value="Integrin alpha N-terminal domain"/>
    <property type="match status" value="2"/>
</dbReference>
<proteinExistence type="predicted"/>
<dbReference type="InterPro" id="IPR013517">
    <property type="entry name" value="FG-GAP"/>
</dbReference>
<sequence length="813" mass="89923" precursor="true">MERFVGFAIVALFVSTLQAAAPTSEGDSPPIRDYSLKDDYGFLSPEIYKLDPRIKNLLLRDIDGDGKLDIIVINNQKNRIDVLKQRPDGKPIPTADPFEVNDIPNDARLEHVKLTQNKTIASLTVGDVNNDGRADLVYLADPSGLYVEYQNKDGSFGRRRHFDISDAQRSVWALDLGDLNGDGLTDIAFLGRNNLYVAYQGADGRLKEPVRYRLDEGSMSLVRVLDLDQDGLNDIVYLSDDSQFPVRVRFQRKSHRLGPERRFEIDEPRGVSYADLDGKPGLEMLMISALSDRFLVYSLGDAAEEEESPTSQMVVFPFARSGGSPQVDLVVADVTADAKKDVVVCDASAARLLLYRQDDQEGLDLGSEYPSLIGTSLLRSLSLGDGPETILSLSERERAIGQSRFDGRRITFPSLLGTKDVPLTMAVLGSGMEARLVYLAQVRDEKASKDSFVLRKLKPTKDGDSIRWESDKFGDKEEQKLDMSGKPYDSRAVDVNADGHLDLMFFYLFQSPQIYLGNEKGTYTKAPDSTGGALGTISPAAVYYGKLAGDDPVFLVAQSNFARSLKLKNGRWEVLDQYNATEGSAKVIGVHAIDLDGDGDRELAMYDRSSQSLVFLKADNGLFRRWRTLKVGAFALRGMEVADLDGDNRGDLLLFDSEKMGISFVGKRDRVFKEIASYESNIPDGQLFDMIPGDLNANGKTDVLLLEPSRHHLEILAVGPDVDLKRAQRWQVFEEKTFRSGAFSGGGLEPREVVIGDVNSDGREDIVLVTHDRILIYIQDPGEPKVDEQAGAKKSSNGDDTKKKADAKKPLTN</sequence>
<dbReference type="Gene3D" id="2.130.10.130">
    <property type="entry name" value="Integrin alpha, N-terminal"/>
    <property type="match status" value="1"/>
</dbReference>
<dbReference type="Proteomes" id="UP000317093">
    <property type="component" value="Chromosome"/>
</dbReference>
<feature type="signal peptide" evidence="3">
    <location>
        <begin position="1"/>
        <end position="19"/>
    </location>
</feature>
<feature type="compositionally biased region" description="Basic and acidic residues" evidence="2">
    <location>
        <begin position="782"/>
        <end position="813"/>
    </location>
</feature>
<keyword evidence="5" id="KW-1185">Reference proteome</keyword>
<reference evidence="4 5" key="1">
    <citation type="submission" date="2019-02" db="EMBL/GenBank/DDBJ databases">
        <title>Deep-cultivation of Planctomycetes and their phenomic and genomic characterization uncovers novel biology.</title>
        <authorList>
            <person name="Wiegand S."/>
            <person name="Jogler M."/>
            <person name="Boedeker C."/>
            <person name="Pinto D."/>
            <person name="Vollmers J."/>
            <person name="Rivas-Marin E."/>
            <person name="Kohn T."/>
            <person name="Peeters S.H."/>
            <person name="Heuer A."/>
            <person name="Rast P."/>
            <person name="Oberbeckmann S."/>
            <person name="Bunk B."/>
            <person name="Jeske O."/>
            <person name="Meyerdierks A."/>
            <person name="Storesund J.E."/>
            <person name="Kallscheuer N."/>
            <person name="Luecker S."/>
            <person name="Lage O.M."/>
            <person name="Pohl T."/>
            <person name="Merkel B.J."/>
            <person name="Hornburger P."/>
            <person name="Mueller R.-W."/>
            <person name="Bruemmer F."/>
            <person name="Labrenz M."/>
            <person name="Spormann A.M."/>
            <person name="Op den Camp H."/>
            <person name="Overmann J."/>
            <person name="Amann R."/>
            <person name="Jetten M.S.M."/>
            <person name="Mascher T."/>
            <person name="Medema M.H."/>
            <person name="Devos D.P."/>
            <person name="Kaster A.-K."/>
            <person name="Ovreas L."/>
            <person name="Rohde M."/>
            <person name="Galperin M.Y."/>
            <person name="Jogler C."/>
        </authorList>
    </citation>
    <scope>NUCLEOTIDE SEQUENCE [LARGE SCALE GENOMIC DNA]</scope>
    <source>
        <strain evidence="4 5">Pan216</strain>
    </source>
</reference>
<organism evidence="4 5">
    <name type="scientific">Kolteria novifilia</name>
    <dbReference type="NCBI Taxonomy" id="2527975"/>
    <lineage>
        <taxon>Bacteria</taxon>
        <taxon>Pseudomonadati</taxon>
        <taxon>Planctomycetota</taxon>
        <taxon>Planctomycetia</taxon>
        <taxon>Kolteriales</taxon>
        <taxon>Kolteriaceae</taxon>
        <taxon>Kolteria</taxon>
    </lineage>
</organism>
<protein>
    <submittedName>
        <fullName evidence="4">FG-GAP repeat protein</fullName>
    </submittedName>
</protein>
<dbReference type="RefSeq" id="WP_145263370.1">
    <property type="nucleotide sequence ID" value="NZ_CP036279.1"/>
</dbReference>
<accession>A0A518BD32</accession>
<dbReference type="Pfam" id="PF13517">
    <property type="entry name" value="FG-GAP_3"/>
    <property type="match status" value="2"/>
</dbReference>
<dbReference type="OrthoDB" id="221146at2"/>
<dbReference type="PANTHER" id="PTHR44103">
    <property type="entry name" value="PROPROTEIN CONVERTASE P"/>
    <property type="match status" value="1"/>
</dbReference>
<evidence type="ECO:0000313" key="5">
    <source>
        <dbReference type="Proteomes" id="UP000317093"/>
    </source>
</evidence>
<evidence type="ECO:0000256" key="2">
    <source>
        <dbReference type="SAM" id="MobiDB-lite"/>
    </source>
</evidence>
<dbReference type="PANTHER" id="PTHR44103:SF1">
    <property type="entry name" value="PROPROTEIN CONVERTASE P"/>
    <property type="match status" value="1"/>
</dbReference>
<keyword evidence="1 3" id="KW-0732">Signal</keyword>
<dbReference type="InterPro" id="IPR028994">
    <property type="entry name" value="Integrin_alpha_N"/>
</dbReference>
<evidence type="ECO:0000256" key="1">
    <source>
        <dbReference type="ARBA" id="ARBA00022729"/>
    </source>
</evidence>